<dbReference type="GO" id="GO:0016491">
    <property type="term" value="F:oxidoreductase activity"/>
    <property type="evidence" value="ECO:0007669"/>
    <property type="project" value="UniProtKB-KW"/>
</dbReference>
<gene>
    <name evidence="3" type="ORF">F3W81_20400</name>
</gene>
<dbReference type="InterPro" id="IPR006076">
    <property type="entry name" value="FAD-dep_OxRdtase"/>
</dbReference>
<dbReference type="Gene3D" id="3.30.9.10">
    <property type="entry name" value="D-Amino Acid Oxidase, subunit A, domain 2"/>
    <property type="match status" value="1"/>
</dbReference>
<accession>A0A7L9WRR7</accession>
<dbReference type="RefSeq" id="WP_193081409.1">
    <property type="nucleotide sequence ID" value="NZ_CP045201.1"/>
</dbReference>
<reference evidence="3 4" key="1">
    <citation type="submission" date="2019-10" db="EMBL/GenBank/DDBJ databases">
        <title>Pseudopuniceibacterium sp. HQ09 islated from Antarctica.</title>
        <authorList>
            <person name="Liao L."/>
            <person name="Su S."/>
            <person name="Chen B."/>
            <person name="Yu Y."/>
        </authorList>
    </citation>
    <scope>NUCLEOTIDE SEQUENCE [LARGE SCALE GENOMIC DNA]</scope>
    <source>
        <strain evidence="3 4">HQ09</strain>
    </source>
</reference>
<protein>
    <submittedName>
        <fullName evidence="3">FAD-dependent oxidoreductase</fullName>
    </submittedName>
</protein>
<organism evidence="3 4">
    <name type="scientific">Pseudooceanicola spongiae</name>
    <dbReference type="NCBI Taxonomy" id="2613965"/>
    <lineage>
        <taxon>Bacteria</taxon>
        <taxon>Pseudomonadati</taxon>
        <taxon>Pseudomonadota</taxon>
        <taxon>Alphaproteobacteria</taxon>
        <taxon>Rhodobacterales</taxon>
        <taxon>Paracoccaceae</taxon>
        <taxon>Pseudooceanicola</taxon>
    </lineage>
</organism>
<feature type="domain" description="FAD dependent oxidoreductase" evidence="2">
    <location>
        <begin position="7"/>
        <end position="339"/>
    </location>
</feature>
<dbReference type="EMBL" id="CP045201">
    <property type="protein sequence ID" value="QOL82989.1"/>
    <property type="molecule type" value="Genomic_DNA"/>
</dbReference>
<keyword evidence="4" id="KW-1185">Reference proteome</keyword>
<dbReference type="AlphaFoldDB" id="A0A7L9WRR7"/>
<dbReference type="Proteomes" id="UP000594118">
    <property type="component" value="Chromosome"/>
</dbReference>
<dbReference type="PANTHER" id="PTHR13847">
    <property type="entry name" value="SARCOSINE DEHYDROGENASE-RELATED"/>
    <property type="match status" value="1"/>
</dbReference>
<dbReference type="PANTHER" id="PTHR13847:SF287">
    <property type="entry name" value="FAD-DEPENDENT OXIDOREDUCTASE DOMAIN-CONTAINING PROTEIN 1"/>
    <property type="match status" value="1"/>
</dbReference>
<dbReference type="SUPFAM" id="SSF51905">
    <property type="entry name" value="FAD/NAD(P)-binding domain"/>
    <property type="match status" value="1"/>
</dbReference>
<dbReference type="Gene3D" id="3.50.50.60">
    <property type="entry name" value="FAD/NAD(P)-binding domain"/>
    <property type="match status" value="1"/>
</dbReference>
<dbReference type="InterPro" id="IPR036188">
    <property type="entry name" value="FAD/NAD-bd_sf"/>
</dbReference>
<sequence>MSENYTDMLIIGGGVAGITAAADLAPHGSVRVLERERQLAYHASGRSAAMFLQDYGNAVVRALNDASAEPLATRDGGVLSPRPMLLLGRDEDAACFAGEAADLGLERIGVEQALPLFPLLDQSVVSHAAVRHDTSDIDTDLLIQNALKRARAGGAVVETGAEVTAIRHSGVWEVQAGDQVYRAQVLVNAAGAWADGVAQMAGITPLGIQPFRRSMAVLPLPEGFDSSAWAFVDSVGEGWYAKPQAGKLLVSPGDEDASEPMDSWADDMVLAEGLARFEAMVTMQVTRVEHSWAGLRSFAPDRTLVVGRDAAVPEFVWVAAQGGYGFQTALAVSQLVADLVAGDAPELPASVVAALSPARFG</sequence>
<evidence type="ECO:0000313" key="3">
    <source>
        <dbReference type="EMBL" id="QOL82989.1"/>
    </source>
</evidence>
<proteinExistence type="predicted"/>
<evidence type="ECO:0000313" key="4">
    <source>
        <dbReference type="Proteomes" id="UP000594118"/>
    </source>
</evidence>
<dbReference type="Pfam" id="PF01266">
    <property type="entry name" value="DAO"/>
    <property type="match status" value="1"/>
</dbReference>
<dbReference type="KEGG" id="pshq:F3W81_20400"/>
<evidence type="ECO:0000259" key="2">
    <source>
        <dbReference type="Pfam" id="PF01266"/>
    </source>
</evidence>
<keyword evidence="1" id="KW-0560">Oxidoreductase</keyword>
<dbReference type="GO" id="GO:0005737">
    <property type="term" value="C:cytoplasm"/>
    <property type="evidence" value="ECO:0007669"/>
    <property type="project" value="TreeGrafter"/>
</dbReference>
<dbReference type="PRINTS" id="PR00411">
    <property type="entry name" value="PNDRDTASEI"/>
</dbReference>
<name>A0A7L9WRR7_9RHOB</name>
<evidence type="ECO:0000256" key="1">
    <source>
        <dbReference type="ARBA" id="ARBA00023002"/>
    </source>
</evidence>